<organism evidence="9">
    <name type="scientific">Desulfurivibrio alkaliphilus</name>
    <dbReference type="NCBI Taxonomy" id="427923"/>
    <lineage>
        <taxon>Bacteria</taxon>
        <taxon>Pseudomonadati</taxon>
        <taxon>Thermodesulfobacteriota</taxon>
        <taxon>Desulfobulbia</taxon>
        <taxon>Desulfobulbales</taxon>
        <taxon>Desulfobulbaceae</taxon>
        <taxon>Desulfurivibrio</taxon>
    </lineage>
</organism>
<keyword evidence="6" id="KW-0963">Cytoplasm</keyword>
<comment type="similarity">
    <text evidence="6">Belongs to the protoporphyrinogen/coproporphyrinogen oxidase family. Coproporphyrinogen III oxidase subfamily.</text>
</comment>
<comment type="cofactor">
    <cofactor evidence="1 6">
        <name>FAD</name>
        <dbReference type="ChEBI" id="CHEBI:57692"/>
    </cofactor>
</comment>
<comment type="catalytic activity">
    <reaction evidence="6">
        <text>coproporphyrinogen III + 3 O2 = coproporphyrin III + 3 H2O2</text>
        <dbReference type="Rhea" id="RHEA:43436"/>
        <dbReference type="ChEBI" id="CHEBI:15379"/>
        <dbReference type="ChEBI" id="CHEBI:16240"/>
        <dbReference type="ChEBI" id="CHEBI:57309"/>
        <dbReference type="ChEBI" id="CHEBI:131725"/>
        <dbReference type="EC" id="1.3.3.15"/>
    </reaction>
</comment>
<dbReference type="PANTHER" id="PTHR42923">
    <property type="entry name" value="PROTOPORPHYRINOGEN OXIDASE"/>
    <property type="match status" value="1"/>
</dbReference>
<accession>A0A7C2TLN6</accession>
<evidence type="ECO:0000256" key="3">
    <source>
        <dbReference type="ARBA" id="ARBA00022827"/>
    </source>
</evidence>
<comment type="caution">
    <text evidence="9">The sequence shown here is derived from an EMBL/GenBank/DDBJ whole genome shotgun (WGS) entry which is preliminary data.</text>
</comment>
<keyword evidence="3 6" id="KW-0274">FAD</keyword>
<dbReference type="Gene3D" id="1.10.3110.10">
    <property type="entry name" value="protoporphyrinogen ix oxidase, domain 3"/>
    <property type="match status" value="1"/>
</dbReference>
<dbReference type="Pfam" id="PF01593">
    <property type="entry name" value="Amino_oxidase"/>
    <property type="match status" value="1"/>
</dbReference>
<dbReference type="GO" id="GO:0005737">
    <property type="term" value="C:cytoplasm"/>
    <property type="evidence" value="ECO:0007669"/>
    <property type="project" value="UniProtKB-SubCell"/>
</dbReference>
<evidence type="ECO:0000259" key="8">
    <source>
        <dbReference type="Pfam" id="PF01593"/>
    </source>
</evidence>
<evidence type="ECO:0000256" key="4">
    <source>
        <dbReference type="ARBA" id="ARBA00023002"/>
    </source>
</evidence>
<keyword evidence="2 6" id="KW-0285">Flavoprotein</keyword>
<feature type="domain" description="Amine oxidase" evidence="8">
    <location>
        <begin position="14"/>
        <end position="405"/>
    </location>
</feature>
<dbReference type="AlphaFoldDB" id="A0A7C2TLN6"/>
<dbReference type="EMBL" id="DSDS01000178">
    <property type="protein sequence ID" value="HET98594.1"/>
    <property type="molecule type" value="Genomic_DNA"/>
</dbReference>
<keyword evidence="5 6" id="KW-0350">Heme biosynthesis</keyword>
<dbReference type="InterPro" id="IPR002937">
    <property type="entry name" value="Amino_oxidase"/>
</dbReference>
<comment type="pathway">
    <text evidence="6">Porphyrin-containing compound metabolism; protoheme biosynthesis.</text>
</comment>
<dbReference type="Gene3D" id="3.50.50.60">
    <property type="entry name" value="FAD/NAD(P)-binding domain"/>
    <property type="match status" value="1"/>
</dbReference>
<comment type="function">
    <text evidence="6">Involved in coproporphyrin-dependent heme b biosynthesis. Catalyzes the oxidation of coproporphyrinogen III to coproporphyrin III.</text>
</comment>
<protein>
    <recommendedName>
        <fullName evidence="6">Coproporphyrinogen III oxidase</fullName>
        <ecNumber evidence="6">1.3.3.15</ecNumber>
    </recommendedName>
</protein>
<dbReference type="SUPFAM" id="SSF54373">
    <property type="entry name" value="FAD-linked reductases, C-terminal domain"/>
    <property type="match status" value="1"/>
</dbReference>
<comment type="subcellular location">
    <subcellularLocation>
        <location evidence="6">Cytoplasm</location>
    </subcellularLocation>
</comment>
<dbReference type="Gene3D" id="3.90.660.20">
    <property type="entry name" value="Protoporphyrinogen oxidase, mitochondrial, domain 2"/>
    <property type="match status" value="1"/>
</dbReference>
<dbReference type="InterPro" id="IPR050464">
    <property type="entry name" value="Zeta_carotene_desat/Oxidored"/>
</dbReference>
<dbReference type="NCBIfam" id="TIGR00562">
    <property type="entry name" value="proto_IX_ox"/>
    <property type="match status" value="1"/>
</dbReference>
<evidence type="ECO:0000256" key="7">
    <source>
        <dbReference type="SAM" id="MobiDB-lite"/>
    </source>
</evidence>
<dbReference type="InterPro" id="IPR036188">
    <property type="entry name" value="FAD/NAD-bd_sf"/>
</dbReference>
<dbReference type="Proteomes" id="UP000885986">
    <property type="component" value="Unassembled WGS sequence"/>
</dbReference>
<keyword evidence="4 6" id="KW-0560">Oxidoreductase</keyword>
<dbReference type="InterPro" id="IPR004572">
    <property type="entry name" value="Protoporphyrinogen_oxidase"/>
</dbReference>
<evidence type="ECO:0000313" key="9">
    <source>
        <dbReference type="EMBL" id="HET98594.1"/>
    </source>
</evidence>
<feature type="region of interest" description="Disordered" evidence="7">
    <location>
        <begin position="196"/>
        <end position="220"/>
    </location>
</feature>
<dbReference type="GO" id="GO:0006783">
    <property type="term" value="P:heme biosynthetic process"/>
    <property type="evidence" value="ECO:0007669"/>
    <property type="project" value="UniProtKB-UniRule"/>
</dbReference>
<dbReference type="EC" id="1.3.3.15" evidence="6"/>
<dbReference type="PANTHER" id="PTHR42923:SF3">
    <property type="entry name" value="PROTOPORPHYRINOGEN OXIDASE"/>
    <property type="match status" value="1"/>
</dbReference>
<dbReference type="GO" id="GO:0004729">
    <property type="term" value="F:oxygen-dependent protoporphyrinogen oxidase activity"/>
    <property type="evidence" value="ECO:0007669"/>
    <property type="project" value="UniProtKB-UniRule"/>
</dbReference>
<proteinExistence type="inferred from homology"/>
<reference evidence="9" key="1">
    <citation type="journal article" date="2020" name="mSystems">
        <title>Genome- and Community-Level Interaction Insights into Carbon Utilization and Element Cycling Functions of Hydrothermarchaeota in Hydrothermal Sediment.</title>
        <authorList>
            <person name="Zhou Z."/>
            <person name="Liu Y."/>
            <person name="Xu W."/>
            <person name="Pan J."/>
            <person name="Luo Z.H."/>
            <person name="Li M."/>
        </authorList>
    </citation>
    <scope>NUCLEOTIDE SEQUENCE [LARGE SCALE GENOMIC DNA]</scope>
    <source>
        <strain evidence="9">SpSt-1224</strain>
    </source>
</reference>
<name>A0A7C2TLN6_9BACT</name>
<evidence type="ECO:0000256" key="1">
    <source>
        <dbReference type="ARBA" id="ARBA00001974"/>
    </source>
</evidence>
<sequence length="476" mass="52690">MDNRQRIIIVGAGLSGLATAHFLGEENREQILILEQSERPGGAIRSFREEGYRAEWGPHGFLDNNPESRELLDATGLADQAIKAPLGNNVRFVCHQGRLVALPQSPKALLTTPLLSLRGKLRLAGELFKKPLPDGHTIGEWAAHRFGPKILPLVDAAVTGTYAGDYQRLSIDAVMPGARRLEREYGSLLRGLLKERGRGEKTPGAQDRGNASGPPAAKRLPAMTSFPKGMEYLAERLSQDHRILYNCGVEEINHQPKAGGGDEGGWEVRCRQGRFYAQYLVLALPVNQALGLLSRFKPPVAAIPEARIATVALGFNRRQAQIPAGFGYLAPEREGRFTMGALFSSHMFPERAPADHHLLEALVGGRRHPERLELGDQELIERIYADLKELLPLSAPPDFARVLRSPGGIPQLEENHPRLLAWRERLRQEQPGLLLTGFGWDGIGMNDMMKAAKQCAKLIRRGQTQREEAALRPVYF</sequence>
<gene>
    <name evidence="9" type="primary">hemG</name>
    <name evidence="9" type="ORF">ENN98_07920</name>
</gene>
<evidence type="ECO:0000256" key="2">
    <source>
        <dbReference type="ARBA" id="ARBA00022630"/>
    </source>
</evidence>
<evidence type="ECO:0000256" key="6">
    <source>
        <dbReference type="RuleBase" id="RU364052"/>
    </source>
</evidence>
<dbReference type="SUPFAM" id="SSF51905">
    <property type="entry name" value="FAD/NAD(P)-binding domain"/>
    <property type="match status" value="1"/>
</dbReference>
<evidence type="ECO:0000256" key="5">
    <source>
        <dbReference type="ARBA" id="ARBA00023133"/>
    </source>
</evidence>